<accession>A0ABR5MK15</accession>
<sequence length="200" mass="22999">MEEGILFFWASWLLWIIVTFLMKKSSRRTILAYWILLTIISSSLYFYIGPFMFSLAIFTLFIGSIILMSKQTKTFYHLLSAFTITICYSALLLWEKISPIWVILPREILISIIISCFVYVLCHNFVGRISICLFGMLTGEMIYSFILSSYGFQEVVGEKAFLDTLICTLLILSVLDILHKGKVKVTTLITKLLTKLEVAK</sequence>
<dbReference type="InterPro" id="IPR014617">
    <property type="entry name" value="YphA_Bacsu"/>
</dbReference>
<evidence type="ECO:0000256" key="1">
    <source>
        <dbReference type="SAM" id="Phobius"/>
    </source>
</evidence>
<organism evidence="2 3">
    <name type="scientific">Oceanobacillus caeni</name>
    <dbReference type="NCBI Taxonomy" id="405946"/>
    <lineage>
        <taxon>Bacteria</taxon>
        <taxon>Bacillati</taxon>
        <taxon>Bacillota</taxon>
        <taxon>Bacilli</taxon>
        <taxon>Bacillales</taxon>
        <taxon>Bacillaceae</taxon>
        <taxon>Oceanobacillus</taxon>
    </lineage>
</organism>
<protein>
    <submittedName>
        <fullName evidence="2">Uncharacterized protein</fullName>
    </submittedName>
</protein>
<dbReference type="PIRSF" id="PIRSF036710">
    <property type="entry name" value="YphA_Bacsu"/>
    <property type="match status" value="1"/>
</dbReference>
<feature type="transmembrane region" description="Helical" evidence="1">
    <location>
        <begin position="160"/>
        <end position="178"/>
    </location>
</feature>
<reference evidence="2 3" key="1">
    <citation type="submission" date="2015-07" db="EMBL/GenBank/DDBJ databases">
        <title>High-quality draft genome sequence of Oceanobacillus caeni HM6, a bacillus isolated from a human feces.</title>
        <authorList>
            <person name="Kumar J."/>
            <person name="Verma M.K."/>
            <person name="Pandey R."/>
            <person name="Bhambi M."/>
            <person name="Chauhan N."/>
        </authorList>
    </citation>
    <scope>NUCLEOTIDE SEQUENCE [LARGE SCALE GENOMIC DNA]</scope>
    <source>
        <strain evidence="2 3">HM6</strain>
    </source>
</reference>
<feature type="transmembrane region" description="Helical" evidence="1">
    <location>
        <begin position="29"/>
        <end position="45"/>
    </location>
</feature>
<feature type="transmembrane region" description="Helical" evidence="1">
    <location>
        <begin position="100"/>
        <end position="122"/>
    </location>
</feature>
<keyword evidence="1" id="KW-1133">Transmembrane helix</keyword>
<dbReference type="Proteomes" id="UP000037854">
    <property type="component" value="Unassembled WGS sequence"/>
</dbReference>
<comment type="caution">
    <text evidence="2">The sequence shown here is derived from an EMBL/GenBank/DDBJ whole genome shotgun (WGS) entry which is preliminary data.</text>
</comment>
<keyword evidence="3" id="KW-1185">Reference proteome</keyword>
<feature type="transmembrane region" description="Helical" evidence="1">
    <location>
        <begin position="75"/>
        <end position="94"/>
    </location>
</feature>
<dbReference type="Pfam" id="PF24124">
    <property type="entry name" value="YphA"/>
    <property type="match status" value="1"/>
</dbReference>
<proteinExistence type="predicted"/>
<name>A0ABR5MK15_9BACI</name>
<gene>
    <name evidence="2" type="ORF">AFL42_07655</name>
</gene>
<keyword evidence="1" id="KW-0812">Transmembrane</keyword>
<dbReference type="EMBL" id="LGTK01000019">
    <property type="protein sequence ID" value="KPH76043.1"/>
    <property type="molecule type" value="Genomic_DNA"/>
</dbReference>
<feature type="transmembrane region" description="Helical" evidence="1">
    <location>
        <begin position="6"/>
        <end position="22"/>
    </location>
</feature>
<dbReference type="RefSeq" id="WP_047185005.1">
    <property type="nucleotide sequence ID" value="NZ_JARTGE010000050.1"/>
</dbReference>
<keyword evidence="1" id="KW-0472">Membrane</keyword>
<evidence type="ECO:0000313" key="3">
    <source>
        <dbReference type="Proteomes" id="UP000037854"/>
    </source>
</evidence>
<evidence type="ECO:0000313" key="2">
    <source>
        <dbReference type="EMBL" id="KPH76043.1"/>
    </source>
</evidence>
<feature type="transmembrane region" description="Helical" evidence="1">
    <location>
        <begin position="129"/>
        <end position="148"/>
    </location>
</feature>
<feature type="transmembrane region" description="Helical" evidence="1">
    <location>
        <begin position="51"/>
        <end position="68"/>
    </location>
</feature>